<dbReference type="SUPFAM" id="SSF140566">
    <property type="entry name" value="FlgN-like"/>
    <property type="match status" value="1"/>
</dbReference>
<proteinExistence type="inferred from homology"/>
<evidence type="ECO:0000256" key="2">
    <source>
        <dbReference type="ARBA" id="ARBA00007703"/>
    </source>
</evidence>
<dbReference type="InterPro" id="IPR036679">
    <property type="entry name" value="FlgN-like_sf"/>
</dbReference>
<accession>A0AB39UZV4</accession>
<dbReference type="Gene3D" id="1.20.58.300">
    <property type="entry name" value="FlgN-like"/>
    <property type="match status" value="1"/>
</dbReference>
<evidence type="ECO:0000256" key="3">
    <source>
        <dbReference type="ARBA" id="ARBA00022795"/>
    </source>
</evidence>
<name>A0AB39UZV4_9GAMM</name>
<keyword evidence="4" id="KW-0969">Cilium</keyword>
<dbReference type="KEGG" id="tcd:AAIA72_06895"/>
<evidence type="ECO:0000256" key="1">
    <source>
        <dbReference type="ARBA" id="ARBA00002397"/>
    </source>
</evidence>
<keyword evidence="4" id="KW-0966">Cell projection</keyword>
<keyword evidence="4" id="KW-0282">Flagellum</keyword>
<keyword evidence="3" id="KW-1005">Bacterial flagellum biogenesis</keyword>
<organism evidence="4">
    <name type="scientific">Thermohahella caldifontis</name>
    <dbReference type="NCBI Taxonomy" id="3142973"/>
    <lineage>
        <taxon>Bacteria</taxon>
        <taxon>Pseudomonadati</taxon>
        <taxon>Pseudomonadota</taxon>
        <taxon>Gammaproteobacteria</taxon>
        <taxon>Oceanospirillales</taxon>
        <taxon>Hahellaceae</taxon>
        <taxon>Thermohahella</taxon>
    </lineage>
</organism>
<dbReference type="InterPro" id="IPR007809">
    <property type="entry name" value="FlgN-like"/>
</dbReference>
<dbReference type="RefSeq" id="WP_369602671.1">
    <property type="nucleotide sequence ID" value="NZ_CP154858.1"/>
</dbReference>
<comment type="similarity">
    <text evidence="2">Belongs to the FlgN family.</text>
</comment>
<gene>
    <name evidence="4" type="ORF">AAIA72_06895</name>
</gene>
<dbReference type="EMBL" id="CP154858">
    <property type="protein sequence ID" value="XDT73688.1"/>
    <property type="molecule type" value="Genomic_DNA"/>
</dbReference>
<dbReference type="AlphaFoldDB" id="A0AB39UZV4"/>
<protein>
    <submittedName>
        <fullName evidence="4">Flagellar protein FlgN</fullName>
    </submittedName>
</protein>
<evidence type="ECO:0000313" key="4">
    <source>
        <dbReference type="EMBL" id="XDT73688.1"/>
    </source>
</evidence>
<sequence length="154" mass="17308">MSDLKQFHAQLQNDLSLLASLLRTLEAERACLEQGDLDTLQTLTQTKLDLMQSLDASARARSQWLARVRLSPERLRTILASRFPSIHDKLLESEARLAQCKHLNEVNGRIIVAARQRTDRVLRIIKGQPDRPVVYGREAKTEHVPGTGHALGIA</sequence>
<dbReference type="Pfam" id="PF05130">
    <property type="entry name" value="FlgN"/>
    <property type="match status" value="1"/>
</dbReference>
<reference evidence="4" key="1">
    <citation type="submission" date="2024-05" db="EMBL/GenBank/DDBJ databases">
        <title>Genome sequencing of novel strain.</title>
        <authorList>
            <person name="Ganbat D."/>
            <person name="Ganbat S."/>
            <person name="Lee S.-J."/>
        </authorList>
    </citation>
    <scope>NUCLEOTIDE SEQUENCE</scope>
    <source>
        <strain evidence="4">SMD15-11</strain>
    </source>
</reference>
<comment type="function">
    <text evidence="1">Required for the efficient initiation of filament assembly.</text>
</comment>
<dbReference type="GO" id="GO:0044780">
    <property type="term" value="P:bacterial-type flagellum assembly"/>
    <property type="evidence" value="ECO:0007669"/>
    <property type="project" value="InterPro"/>
</dbReference>